<evidence type="ECO:0000313" key="17">
    <source>
        <dbReference type="Proteomes" id="UP001056201"/>
    </source>
</evidence>
<dbReference type="InterPro" id="IPR052023">
    <property type="entry name" value="Histidine_kinase_KdpD"/>
</dbReference>
<name>A0ABY4S5V2_AQUTE</name>
<dbReference type="PROSITE" id="PS50109">
    <property type="entry name" value="HIS_KIN"/>
    <property type="match status" value="1"/>
</dbReference>
<dbReference type="SUPFAM" id="SSF55874">
    <property type="entry name" value="ATPase domain of HSP90 chaperone/DNA topoisomerase II/histidine kinase"/>
    <property type="match status" value="1"/>
</dbReference>
<dbReference type="SUPFAM" id="SSF47384">
    <property type="entry name" value="Homodimeric domain of signal transducing histidine kinase"/>
    <property type="match status" value="1"/>
</dbReference>
<dbReference type="InterPro" id="IPR003661">
    <property type="entry name" value="HisK_dim/P_dom"/>
</dbReference>
<feature type="transmembrane region" description="Helical" evidence="14">
    <location>
        <begin position="99"/>
        <end position="120"/>
    </location>
</feature>
<feature type="transmembrane region" description="Helical" evidence="14">
    <location>
        <begin position="70"/>
        <end position="87"/>
    </location>
</feature>
<sequence>MPWSTDAPPTPPAGLRRAPAWRGYLEATLACSITALAGFPLLQVLEPTNIAMLFLLGVVAVAWRHGRGPAVLAAVLGVALFDLFFVAPRFSFAVSDAQYLVTFGVMLLVGLLIGQLMAGLRAHAEAASGREQRMAGLYAMARELSGALQPQQVAEIGARFIELELGRGSAVLVPGPEGGLHTLPGAGAEVDAGLAQWAFDHAEPAGPGTATLPGAACLVLPLRAPMGLRGLLAVATGGQAPAEEPRRLLEACASLLALSLERIHYVEVAQATTLQIESERLRNSLLSAISHDLRTPLAGLVGLADTLEPQSAQADAIRASARRMAALVDNLLDMARLQAGSVQLRRAWMPLDEVIGSALAACAGPLAGRPVDVQLPDDLPLLHLDPVLFERVLVNLFENAAKYTPAGSGLRVHAEAWPAEVLLRVDDHGPGLPPGQEARLFEKFERGQKESATPGVGLGLAICRAIVQAHGGRISAGNHGHGARFTLVLPRGTPPQDDGSGQPLSTLYDHTA</sequence>
<dbReference type="SMART" id="SM00388">
    <property type="entry name" value="HisKA"/>
    <property type="match status" value="1"/>
</dbReference>
<evidence type="ECO:0000256" key="13">
    <source>
        <dbReference type="SAM" id="MobiDB-lite"/>
    </source>
</evidence>
<dbReference type="Proteomes" id="UP001056201">
    <property type="component" value="Chromosome 1"/>
</dbReference>
<dbReference type="InterPro" id="IPR036890">
    <property type="entry name" value="HATPase_C_sf"/>
</dbReference>
<evidence type="ECO:0000256" key="14">
    <source>
        <dbReference type="SAM" id="Phobius"/>
    </source>
</evidence>
<keyword evidence="8" id="KW-0418">Kinase</keyword>
<dbReference type="Gene3D" id="1.10.287.130">
    <property type="match status" value="1"/>
</dbReference>
<dbReference type="Gene3D" id="3.30.565.10">
    <property type="entry name" value="Histidine kinase-like ATPase, C-terminal domain"/>
    <property type="match status" value="1"/>
</dbReference>
<protein>
    <recommendedName>
        <fullName evidence="3">histidine kinase</fullName>
        <ecNumber evidence="3">2.7.13.3</ecNumber>
    </recommendedName>
</protein>
<feature type="transmembrane region" description="Helical" evidence="14">
    <location>
        <begin position="48"/>
        <end position="63"/>
    </location>
</feature>
<comment type="catalytic activity">
    <reaction evidence="1">
        <text>ATP + protein L-histidine = ADP + protein N-phospho-L-histidine.</text>
        <dbReference type="EC" id="2.7.13.3"/>
    </reaction>
</comment>
<keyword evidence="6 14" id="KW-0812">Transmembrane</keyword>
<dbReference type="InterPro" id="IPR029016">
    <property type="entry name" value="GAF-like_dom_sf"/>
</dbReference>
<reference evidence="16" key="1">
    <citation type="submission" date="2022-05" db="EMBL/GenBank/DDBJ databases">
        <title>An RpoN-dependent PEP-CTERM gene is involved in floc formation of an Aquincola tertiaricarbonis strain.</title>
        <authorList>
            <person name="Qiu D."/>
            <person name="Xia M."/>
        </authorList>
    </citation>
    <scope>NUCLEOTIDE SEQUENCE</scope>
    <source>
        <strain evidence="16">RN12</strain>
    </source>
</reference>
<dbReference type="RefSeq" id="WP_250196598.1">
    <property type="nucleotide sequence ID" value="NZ_CP097635.1"/>
</dbReference>
<dbReference type="InterPro" id="IPR003594">
    <property type="entry name" value="HATPase_dom"/>
</dbReference>
<dbReference type="PRINTS" id="PR00344">
    <property type="entry name" value="BCTRLSENSOR"/>
</dbReference>
<dbReference type="InterPro" id="IPR036097">
    <property type="entry name" value="HisK_dim/P_sf"/>
</dbReference>
<dbReference type="Pfam" id="PF13493">
    <property type="entry name" value="DUF4118"/>
    <property type="match status" value="1"/>
</dbReference>
<feature type="region of interest" description="Disordered" evidence="13">
    <location>
        <begin position="487"/>
        <end position="512"/>
    </location>
</feature>
<keyword evidence="4" id="KW-0597">Phosphoprotein</keyword>
<dbReference type="Pfam" id="PF00512">
    <property type="entry name" value="HisKA"/>
    <property type="match status" value="1"/>
</dbReference>
<dbReference type="SMART" id="SM00387">
    <property type="entry name" value="HATPase_c"/>
    <property type="match status" value="1"/>
</dbReference>
<dbReference type="Pfam" id="PF02518">
    <property type="entry name" value="HATPase_c"/>
    <property type="match status" value="1"/>
</dbReference>
<dbReference type="CDD" id="cd00082">
    <property type="entry name" value="HisKA"/>
    <property type="match status" value="1"/>
</dbReference>
<dbReference type="PANTHER" id="PTHR45569:SF1">
    <property type="entry name" value="SENSOR PROTEIN KDPD"/>
    <property type="match status" value="1"/>
</dbReference>
<dbReference type="InterPro" id="IPR025201">
    <property type="entry name" value="KdpD_TM"/>
</dbReference>
<evidence type="ECO:0000256" key="2">
    <source>
        <dbReference type="ARBA" id="ARBA00004141"/>
    </source>
</evidence>
<keyword evidence="11" id="KW-0902">Two-component regulatory system</keyword>
<evidence type="ECO:0000313" key="16">
    <source>
        <dbReference type="EMBL" id="URI08374.1"/>
    </source>
</evidence>
<dbReference type="Gene3D" id="1.20.120.620">
    <property type="entry name" value="Backbone structure of the membrane domain of e. Coli histidine kinase receptor kdpd"/>
    <property type="match status" value="1"/>
</dbReference>
<keyword evidence="7" id="KW-0547">Nucleotide-binding</keyword>
<proteinExistence type="predicted"/>
<accession>A0ABY4S5V2</accession>
<keyword evidence="12 14" id="KW-0472">Membrane</keyword>
<feature type="transmembrane region" description="Helical" evidence="14">
    <location>
        <begin position="24"/>
        <end position="42"/>
    </location>
</feature>
<evidence type="ECO:0000256" key="4">
    <source>
        <dbReference type="ARBA" id="ARBA00022553"/>
    </source>
</evidence>
<organism evidence="16 17">
    <name type="scientific">Aquincola tertiaricarbonis</name>
    <dbReference type="NCBI Taxonomy" id="391953"/>
    <lineage>
        <taxon>Bacteria</taxon>
        <taxon>Pseudomonadati</taxon>
        <taxon>Pseudomonadota</taxon>
        <taxon>Betaproteobacteria</taxon>
        <taxon>Burkholderiales</taxon>
        <taxon>Sphaerotilaceae</taxon>
        <taxon>Aquincola</taxon>
    </lineage>
</organism>
<dbReference type="InterPro" id="IPR004358">
    <property type="entry name" value="Sig_transdc_His_kin-like_C"/>
</dbReference>
<keyword evidence="5" id="KW-0808">Transferase</keyword>
<comment type="subcellular location">
    <subcellularLocation>
        <location evidence="2">Membrane</location>
        <topology evidence="2">Multi-pass membrane protein</topology>
    </subcellularLocation>
</comment>
<evidence type="ECO:0000256" key="1">
    <source>
        <dbReference type="ARBA" id="ARBA00000085"/>
    </source>
</evidence>
<keyword evidence="9" id="KW-0067">ATP-binding</keyword>
<evidence type="ECO:0000256" key="10">
    <source>
        <dbReference type="ARBA" id="ARBA00022989"/>
    </source>
</evidence>
<dbReference type="InterPro" id="IPR005467">
    <property type="entry name" value="His_kinase_dom"/>
</dbReference>
<evidence type="ECO:0000259" key="15">
    <source>
        <dbReference type="PROSITE" id="PS50109"/>
    </source>
</evidence>
<dbReference type="Pfam" id="PF13492">
    <property type="entry name" value="GAF_3"/>
    <property type="match status" value="1"/>
</dbReference>
<evidence type="ECO:0000256" key="7">
    <source>
        <dbReference type="ARBA" id="ARBA00022741"/>
    </source>
</evidence>
<dbReference type="Gene3D" id="3.30.450.40">
    <property type="match status" value="1"/>
</dbReference>
<evidence type="ECO:0000256" key="5">
    <source>
        <dbReference type="ARBA" id="ARBA00022679"/>
    </source>
</evidence>
<feature type="domain" description="Histidine kinase" evidence="15">
    <location>
        <begin position="288"/>
        <end position="493"/>
    </location>
</feature>
<dbReference type="EC" id="2.7.13.3" evidence="3"/>
<evidence type="ECO:0000256" key="11">
    <source>
        <dbReference type="ARBA" id="ARBA00023012"/>
    </source>
</evidence>
<evidence type="ECO:0000256" key="6">
    <source>
        <dbReference type="ARBA" id="ARBA00022692"/>
    </source>
</evidence>
<keyword evidence="17" id="KW-1185">Reference proteome</keyword>
<dbReference type="PANTHER" id="PTHR45569">
    <property type="entry name" value="SENSOR PROTEIN KDPD"/>
    <property type="match status" value="1"/>
</dbReference>
<dbReference type="InterPro" id="IPR003018">
    <property type="entry name" value="GAF"/>
</dbReference>
<keyword evidence="10 14" id="KW-1133">Transmembrane helix</keyword>
<evidence type="ECO:0000256" key="3">
    <source>
        <dbReference type="ARBA" id="ARBA00012438"/>
    </source>
</evidence>
<dbReference type="InterPro" id="IPR038318">
    <property type="entry name" value="KdpD_sf"/>
</dbReference>
<evidence type="ECO:0000256" key="9">
    <source>
        <dbReference type="ARBA" id="ARBA00022840"/>
    </source>
</evidence>
<dbReference type="EMBL" id="CP097635">
    <property type="protein sequence ID" value="URI08374.1"/>
    <property type="molecule type" value="Genomic_DNA"/>
</dbReference>
<dbReference type="CDD" id="cd00075">
    <property type="entry name" value="HATPase"/>
    <property type="match status" value="1"/>
</dbReference>
<evidence type="ECO:0000256" key="8">
    <source>
        <dbReference type="ARBA" id="ARBA00022777"/>
    </source>
</evidence>
<gene>
    <name evidence="16" type="ORF">MW290_05610</name>
</gene>
<evidence type="ECO:0000256" key="12">
    <source>
        <dbReference type="ARBA" id="ARBA00023136"/>
    </source>
</evidence>